<accession>A0A139GZ10</accession>
<proteinExistence type="predicted"/>
<dbReference type="Proteomes" id="UP000070133">
    <property type="component" value="Unassembled WGS sequence"/>
</dbReference>
<dbReference type="OrthoDB" id="66881at2759"/>
<name>A0A139GZ10_9PEZI</name>
<reference evidence="2 3" key="1">
    <citation type="submission" date="2015-07" db="EMBL/GenBank/DDBJ databases">
        <title>Comparative genomics of the Sigatoka disease complex on banana suggests a link between parallel evolutionary changes in Pseudocercospora fijiensis and Pseudocercospora eumusae and increased virulence on the banana host.</title>
        <authorList>
            <person name="Chang T.-C."/>
            <person name="Salvucci A."/>
            <person name="Crous P.W."/>
            <person name="Stergiopoulos I."/>
        </authorList>
    </citation>
    <scope>NUCLEOTIDE SEQUENCE [LARGE SCALE GENOMIC DNA]</scope>
    <source>
        <strain evidence="2 3">CBS 114824</strain>
    </source>
</reference>
<dbReference type="EMBL" id="LFZN01000215">
    <property type="protein sequence ID" value="KXS95447.1"/>
    <property type="molecule type" value="Genomic_DNA"/>
</dbReference>
<dbReference type="AlphaFoldDB" id="A0A139GZ10"/>
<protein>
    <submittedName>
        <fullName evidence="2">Uncharacterized protein</fullName>
    </submittedName>
</protein>
<evidence type="ECO:0000313" key="3">
    <source>
        <dbReference type="Proteomes" id="UP000070133"/>
    </source>
</evidence>
<gene>
    <name evidence="2" type="ORF">AC578_4721</name>
</gene>
<sequence>MPIVTIIIIVRSPSCSSKVLDKTPLRDRDTSFSCLMAVELEPGIMNWMVADRKGVHSSPQAPPRPSPNMWMDLSGHN</sequence>
<evidence type="ECO:0000256" key="1">
    <source>
        <dbReference type="SAM" id="MobiDB-lite"/>
    </source>
</evidence>
<keyword evidence="3" id="KW-1185">Reference proteome</keyword>
<evidence type="ECO:0000313" key="2">
    <source>
        <dbReference type="EMBL" id="KXS95447.1"/>
    </source>
</evidence>
<feature type="region of interest" description="Disordered" evidence="1">
    <location>
        <begin position="54"/>
        <end position="77"/>
    </location>
</feature>
<organism evidence="2 3">
    <name type="scientific">Pseudocercospora eumusae</name>
    <dbReference type="NCBI Taxonomy" id="321146"/>
    <lineage>
        <taxon>Eukaryota</taxon>
        <taxon>Fungi</taxon>
        <taxon>Dikarya</taxon>
        <taxon>Ascomycota</taxon>
        <taxon>Pezizomycotina</taxon>
        <taxon>Dothideomycetes</taxon>
        <taxon>Dothideomycetidae</taxon>
        <taxon>Mycosphaerellales</taxon>
        <taxon>Mycosphaerellaceae</taxon>
        <taxon>Pseudocercospora</taxon>
    </lineage>
</organism>
<comment type="caution">
    <text evidence="2">The sequence shown here is derived from an EMBL/GenBank/DDBJ whole genome shotgun (WGS) entry which is preliminary data.</text>
</comment>